<dbReference type="EMBL" id="CAXDID020000591">
    <property type="protein sequence ID" value="CAL6105035.1"/>
    <property type="molecule type" value="Genomic_DNA"/>
</dbReference>
<reference evidence="1" key="1">
    <citation type="submission" date="2023-06" db="EMBL/GenBank/DDBJ databases">
        <authorList>
            <person name="Kurt Z."/>
        </authorList>
    </citation>
    <scope>NUCLEOTIDE SEQUENCE</scope>
</reference>
<dbReference type="EMBL" id="CATOUU010000330">
    <property type="protein sequence ID" value="CAI9924928.1"/>
    <property type="molecule type" value="Genomic_DNA"/>
</dbReference>
<dbReference type="Proteomes" id="UP001642409">
    <property type="component" value="Unassembled WGS sequence"/>
</dbReference>
<accession>A0AA86TXZ2</accession>
<sequence>MPFVIATNTFYLQIQWSDDINAQPVNIKYLQNSYSYIVIQGTDNQEYQQYEILKLTQVLEIAQCTIDVSKIKGNMEVLKMNNCICTNNFTNECTASKLNIIETLIKSYQLHNLKIQSLTVQVSSQQQFDFYSCGKLNCSLNTLTLLNINADLKQFSGNWNIVMLQNCNFEGQIDNSKFKARRVQLIVTEYNHSNNFQALDNLECDSLCIQNQKQDFYQTIYLSLLGNALKQNIVEIYFEKVVSDLPIIQNINISYIVFTNCILISESKAHINLSNTNIEVQRNKMLDINNLFDNKIHDLNIFQICKPRILILRELNINLNELKGNWNSLSIQHCTFINTSVQDPESIKAEQICISNFNYELCSYFNAKILKLSKTQITQAYPKTKRLLIYDSTIDVAAPNTTIKHLTLFDRKLIKFSMLTLPSLQSIDLNYIQKSSPLYNTKTAIVNYIRQKKKNKNIQKQRLHRVDYEQKRKQKLQNRIISLVLYLNLSLGQPIQILSDAFYE</sequence>
<keyword evidence="3" id="KW-1185">Reference proteome</keyword>
<organism evidence="1">
    <name type="scientific">Hexamita inflata</name>
    <dbReference type="NCBI Taxonomy" id="28002"/>
    <lineage>
        <taxon>Eukaryota</taxon>
        <taxon>Metamonada</taxon>
        <taxon>Diplomonadida</taxon>
        <taxon>Hexamitidae</taxon>
        <taxon>Hexamitinae</taxon>
        <taxon>Hexamita</taxon>
    </lineage>
</organism>
<comment type="caution">
    <text evidence="1">The sequence shown here is derived from an EMBL/GenBank/DDBJ whole genome shotgun (WGS) entry which is preliminary data.</text>
</comment>
<name>A0AA86TXZ2_9EUKA</name>
<evidence type="ECO:0000313" key="2">
    <source>
        <dbReference type="EMBL" id="CAL6105035.1"/>
    </source>
</evidence>
<evidence type="ECO:0000313" key="3">
    <source>
        <dbReference type="Proteomes" id="UP001642409"/>
    </source>
</evidence>
<gene>
    <name evidence="1" type="ORF">HINF_LOCUS12573</name>
    <name evidence="2" type="ORF">HINF_LOCUS73069</name>
</gene>
<proteinExistence type="predicted"/>
<protein>
    <submittedName>
        <fullName evidence="2">Hypothetical_protein</fullName>
    </submittedName>
</protein>
<dbReference type="AlphaFoldDB" id="A0AA86TXZ2"/>
<reference evidence="2 3" key="2">
    <citation type="submission" date="2024-07" db="EMBL/GenBank/DDBJ databases">
        <authorList>
            <person name="Akdeniz Z."/>
        </authorList>
    </citation>
    <scope>NUCLEOTIDE SEQUENCE [LARGE SCALE GENOMIC DNA]</scope>
</reference>
<evidence type="ECO:0000313" key="1">
    <source>
        <dbReference type="EMBL" id="CAI9924928.1"/>
    </source>
</evidence>